<evidence type="ECO:0000256" key="1">
    <source>
        <dbReference type="PROSITE-ProRule" id="PRU10141"/>
    </source>
</evidence>
<dbReference type="Gene3D" id="3.30.200.20">
    <property type="entry name" value="Phosphorylase Kinase, domain 1"/>
    <property type="match status" value="1"/>
</dbReference>
<dbReference type="GO" id="GO:0005524">
    <property type="term" value="F:ATP binding"/>
    <property type="evidence" value="ECO:0007669"/>
    <property type="project" value="UniProtKB-UniRule"/>
</dbReference>
<dbReference type="PANTHER" id="PTHR34542:SF1">
    <property type="entry name" value="OS08G0359900 PROTEIN"/>
    <property type="match status" value="1"/>
</dbReference>
<evidence type="ECO:0000256" key="2">
    <source>
        <dbReference type="SAM" id="MobiDB-lite"/>
    </source>
</evidence>
<evidence type="ECO:0000313" key="3">
    <source>
        <dbReference type="EMBL" id="KAF2322569.1"/>
    </source>
</evidence>
<feature type="region of interest" description="Disordered" evidence="2">
    <location>
        <begin position="123"/>
        <end position="157"/>
    </location>
</feature>
<comment type="caution">
    <text evidence="3">The sequence shown here is derived from an EMBL/GenBank/DDBJ whole genome shotgun (WGS) entry which is preliminary data.</text>
</comment>
<evidence type="ECO:0008006" key="5">
    <source>
        <dbReference type="Google" id="ProtNLM"/>
    </source>
</evidence>
<dbReference type="Proteomes" id="UP000467840">
    <property type="component" value="Chromosome 11"/>
</dbReference>
<accession>A0A6A6NDG0</accession>
<organism evidence="3 4">
    <name type="scientific">Hevea brasiliensis</name>
    <name type="common">Para rubber tree</name>
    <name type="synonym">Siphonia brasiliensis</name>
    <dbReference type="NCBI Taxonomy" id="3981"/>
    <lineage>
        <taxon>Eukaryota</taxon>
        <taxon>Viridiplantae</taxon>
        <taxon>Streptophyta</taxon>
        <taxon>Embryophyta</taxon>
        <taxon>Tracheophyta</taxon>
        <taxon>Spermatophyta</taxon>
        <taxon>Magnoliopsida</taxon>
        <taxon>eudicotyledons</taxon>
        <taxon>Gunneridae</taxon>
        <taxon>Pentapetalae</taxon>
        <taxon>rosids</taxon>
        <taxon>fabids</taxon>
        <taxon>Malpighiales</taxon>
        <taxon>Euphorbiaceae</taxon>
        <taxon>Crotonoideae</taxon>
        <taxon>Micrandreae</taxon>
        <taxon>Hevea</taxon>
    </lineage>
</organism>
<gene>
    <name evidence="3" type="ORF">GH714_019048</name>
</gene>
<dbReference type="PANTHER" id="PTHR34542">
    <property type="entry name" value="OS08G0359900 PROTEIN"/>
    <property type="match status" value="1"/>
</dbReference>
<feature type="binding site" evidence="1">
    <location>
        <position position="76"/>
    </location>
    <ligand>
        <name>ATP</name>
        <dbReference type="ChEBI" id="CHEBI:30616"/>
    </ligand>
</feature>
<dbReference type="PROSITE" id="PS00107">
    <property type="entry name" value="PROTEIN_KINASE_ATP"/>
    <property type="match status" value="1"/>
</dbReference>
<dbReference type="InterPro" id="IPR011009">
    <property type="entry name" value="Kinase-like_dom_sf"/>
</dbReference>
<keyword evidence="4" id="KW-1185">Reference proteome</keyword>
<sequence length="191" mass="21441">MRENIPPQTSSHQIILMISPQSQKSKGAVLLGVPIFPYTEVEEATSNFDSQKELGDGGFGAVYYGKLQDGREVAVKRLYDHNYKRKFKLLATQCGVAQSPTRSPRTSPVVHLRRKKTTLRMLLSRSSGSGRRSPPRHERPPIHCQPRIAAPLPEKKRDTLKDLFVSSPSFEDEENKGKVREMIGASVKCLQ</sequence>
<dbReference type="AlphaFoldDB" id="A0A6A6NDG0"/>
<keyword evidence="1" id="KW-0547">Nucleotide-binding</keyword>
<name>A0A6A6NDG0_HEVBR</name>
<feature type="compositionally biased region" description="Low complexity" evidence="2">
    <location>
        <begin position="123"/>
        <end position="132"/>
    </location>
</feature>
<proteinExistence type="predicted"/>
<keyword evidence="1" id="KW-0067">ATP-binding</keyword>
<protein>
    <recommendedName>
        <fullName evidence="5">Protein kinase domain-containing protein</fullName>
    </recommendedName>
</protein>
<reference evidence="3 4" key="1">
    <citation type="journal article" date="2020" name="Mol. Plant">
        <title>The Chromosome-Based Rubber Tree Genome Provides New Insights into Spurge Genome Evolution and Rubber Biosynthesis.</title>
        <authorList>
            <person name="Liu J."/>
            <person name="Shi C."/>
            <person name="Shi C.C."/>
            <person name="Li W."/>
            <person name="Zhang Q.J."/>
            <person name="Zhang Y."/>
            <person name="Li K."/>
            <person name="Lu H.F."/>
            <person name="Shi C."/>
            <person name="Zhu S.T."/>
            <person name="Xiao Z.Y."/>
            <person name="Nan H."/>
            <person name="Yue Y."/>
            <person name="Zhu X.G."/>
            <person name="Wu Y."/>
            <person name="Hong X.N."/>
            <person name="Fan G.Y."/>
            <person name="Tong Y."/>
            <person name="Zhang D."/>
            <person name="Mao C.L."/>
            <person name="Liu Y.L."/>
            <person name="Hao S.J."/>
            <person name="Liu W.Q."/>
            <person name="Lv M.Q."/>
            <person name="Zhang H.B."/>
            <person name="Liu Y."/>
            <person name="Hu-Tang G.R."/>
            <person name="Wang J.P."/>
            <person name="Wang J.H."/>
            <person name="Sun Y.H."/>
            <person name="Ni S.B."/>
            <person name="Chen W.B."/>
            <person name="Zhang X.C."/>
            <person name="Jiao Y.N."/>
            <person name="Eichler E.E."/>
            <person name="Li G.H."/>
            <person name="Liu X."/>
            <person name="Gao L.Z."/>
        </authorList>
    </citation>
    <scope>NUCLEOTIDE SEQUENCE [LARGE SCALE GENOMIC DNA]</scope>
    <source>
        <strain evidence="4">cv. GT1</strain>
        <tissue evidence="3">Leaf</tissue>
    </source>
</reference>
<dbReference type="SUPFAM" id="SSF56112">
    <property type="entry name" value="Protein kinase-like (PK-like)"/>
    <property type="match status" value="1"/>
</dbReference>
<dbReference type="EMBL" id="JAAGAX010000002">
    <property type="protein sequence ID" value="KAF2322569.1"/>
    <property type="molecule type" value="Genomic_DNA"/>
</dbReference>
<dbReference type="InterPro" id="IPR017441">
    <property type="entry name" value="Protein_kinase_ATP_BS"/>
</dbReference>
<evidence type="ECO:0000313" key="4">
    <source>
        <dbReference type="Proteomes" id="UP000467840"/>
    </source>
</evidence>